<dbReference type="EMBL" id="AYRZ02000004">
    <property type="protein sequence ID" value="PHT84461.1"/>
    <property type="molecule type" value="Genomic_DNA"/>
</dbReference>
<dbReference type="PANTHER" id="PTHR47968:SF18">
    <property type="entry name" value="KINESIN-LIKE PROTEIN KIN-7F"/>
    <property type="match status" value="1"/>
</dbReference>
<dbReference type="Gene3D" id="3.40.850.10">
    <property type="entry name" value="Kinesin motor domain"/>
    <property type="match status" value="2"/>
</dbReference>
<dbReference type="GO" id="GO:0005874">
    <property type="term" value="C:microtubule"/>
    <property type="evidence" value="ECO:0007669"/>
    <property type="project" value="UniProtKB-KW"/>
</dbReference>
<feature type="domain" description="Kinesin motor" evidence="6">
    <location>
        <begin position="113"/>
        <end position="237"/>
    </location>
</feature>
<dbReference type="InterPro" id="IPR036961">
    <property type="entry name" value="Kinesin_motor_dom_sf"/>
</dbReference>
<keyword evidence="8" id="KW-1185">Reference proteome</keyword>
<dbReference type="InterPro" id="IPR027640">
    <property type="entry name" value="Kinesin-like_fam"/>
</dbReference>
<evidence type="ECO:0000256" key="4">
    <source>
        <dbReference type="PROSITE-ProRule" id="PRU00283"/>
    </source>
</evidence>
<keyword evidence="1 5" id="KW-0547">Nucleotide-binding</keyword>
<protein>
    <recommendedName>
        <fullName evidence="5">Kinesin-like protein</fullName>
    </recommendedName>
</protein>
<organism evidence="7 8">
    <name type="scientific">Capsicum annuum</name>
    <name type="common">Capsicum pepper</name>
    <dbReference type="NCBI Taxonomy" id="4072"/>
    <lineage>
        <taxon>Eukaryota</taxon>
        <taxon>Viridiplantae</taxon>
        <taxon>Streptophyta</taxon>
        <taxon>Embryophyta</taxon>
        <taxon>Tracheophyta</taxon>
        <taxon>Spermatophyta</taxon>
        <taxon>Magnoliopsida</taxon>
        <taxon>eudicotyledons</taxon>
        <taxon>Gunneridae</taxon>
        <taxon>Pentapetalae</taxon>
        <taxon>asterids</taxon>
        <taxon>lamiids</taxon>
        <taxon>Solanales</taxon>
        <taxon>Solanaceae</taxon>
        <taxon>Solanoideae</taxon>
        <taxon>Capsiceae</taxon>
        <taxon>Capsicum</taxon>
    </lineage>
</organism>
<dbReference type="GO" id="GO:0008017">
    <property type="term" value="F:microtubule binding"/>
    <property type="evidence" value="ECO:0007669"/>
    <property type="project" value="InterPro"/>
</dbReference>
<dbReference type="InterPro" id="IPR027417">
    <property type="entry name" value="P-loop_NTPase"/>
</dbReference>
<gene>
    <name evidence="7" type="ORF">T459_12904</name>
</gene>
<evidence type="ECO:0000256" key="5">
    <source>
        <dbReference type="RuleBase" id="RU000394"/>
    </source>
</evidence>
<dbReference type="Pfam" id="PF00225">
    <property type="entry name" value="Kinesin"/>
    <property type="match status" value="2"/>
</dbReference>
<dbReference type="PROSITE" id="PS00411">
    <property type="entry name" value="KINESIN_MOTOR_1"/>
    <property type="match status" value="1"/>
</dbReference>
<dbReference type="SUPFAM" id="SSF52540">
    <property type="entry name" value="P-loop containing nucleoside triphosphate hydrolases"/>
    <property type="match status" value="1"/>
</dbReference>
<dbReference type="PROSITE" id="PS50067">
    <property type="entry name" value="KINESIN_MOTOR_2"/>
    <property type="match status" value="2"/>
</dbReference>
<evidence type="ECO:0000256" key="1">
    <source>
        <dbReference type="ARBA" id="ARBA00022741"/>
    </source>
</evidence>
<comment type="caution">
    <text evidence="4">Lacks conserved residue(s) required for the propagation of feature annotation.</text>
</comment>
<comment type="caution">
    <text evidence="7">The sequence shown here is derived from an EMBL/GenBank/DDBJ whole genome shotgun (WGS) entry which is preliminary data.</text>
</comment>
<sequence length="295" mass="32833">LRSLPGLGCSTLQNHISIRIISLVAQVQIINNLLMLHIFSCFTFLRLDRVYKGDCSTREVYEGGTKKIALFVVSRINSTIFAYGKTSNGNTYIMNGITEFTVTDIYDYMQKVIYRETIESSASKFIGKDNKTTLSASVNFVDLAGSERASQALSIGQRLKEGCHINHSLLTLGMVIRKLSKGIHGHVNYRDSNLTRILQPALGGNARIAIIFTLSTARSHVEQSQNTLLFSCCAKEVTTNAQVNVVMSDKALVKHLQKELARLESELKTPTTTCDHVVLLRKKDQQIEKAITLSY</sequence>
<dbReference type="STRING" id="4072.A0A2G2ZR78"/>
<comment type="similarity">
    <text evidence="4 5">Belongs to the TRAFAC class myosin-kinesin ATPase superfamily. Kinesin family.</text>
</comment>
<keyword evidence="5" id="KW-0493">Microtubule</keyword>
<dbReference type="GO" id="GO:0005524">
    <property type="term" value="F:ATP binding"/>
    <property type="evidence" value="ECO:0007669"/>
    <property type="project" value="UniProtKB-KW"/>
</dbReference>
<keyword evidence="2 5" id="KW-0067">ATP-binding</keyword>
<evidence type="ECO:0000313" key="7">
    <source>
        <dbReference type="EMBL" id="PHT84461.1"/>
    </source>
</evidence>
<dbReference type="PRINTS" id="PR00380">
    <property type="entry name" value="KINESINHEAVY"/>
</dbReference>
<dbReference type="GO" id="GO:0003777">
    <property type="term" value="F:microtubule motor activity"/>
    <property type="evidence" value="ECO:0007669"/>
    <property type="project" value="InterPro"/>
</dbReference>
<dbReference type="InterPro" id="IPR001752">
    <property type="entry name" value="Kinesin_motor_dom"/>
</dbReference>
<proteinExistence type="inferred from homology"/>
<reference evidence="7 8" key="1">
    <citation type="journal article" date="2014" name="Nat. Genet.">
        <title>Genome sequence of the hot pepper provides insights into the evolution of pungency in Capsicum species.</title>
        <authorList>
            <person name="Kim S."/>
            <person name="Park M."/>
            <person name="Yeom S.I."/>
            <person name="Kim Y.M."/>
            <person name="Lee J.M."/>
            <person name="Lee H.A."/>
            <person name="Seo E."/>
            <person name="Choi J."/>
            <person name="Cheong K."/>
            <person name="Kim K.T."/>
            <person name="Jung K."/>
            <person name="Lee G.W."/>
            <person name="Oh S.K."/>
            <person name="Bae C."/>
            <person name="Kim S.B."/>
            <person name="Lee H.Y."/>
            <person name="Kim S.Y."/>
            <person name="Kim M.S."/>
            <person name="Kang B.C."/>
            <person name="Jo Y.D."/>
            <person name="Yang H.B."/>
            <person name="Jeong H.J."/>
            <person name="Kang W.H."/>
            <person name="Kwon J.K."/>
            <person name="Shin C."/>
            <person name="Lim J.Y."/>
            <person name="Park J.H."/>
            <person name="Huh J.H."/>
            <person name="Kim J.S."/>
            <person name="Kim B.D."/>
            <person name="Cohen O."/>
            <person name="Paran I."/>
            <person name="Suh M.C."/>
            <person name="Lee S.B."/>
            <person name="Kim Y.K."/>
            <person name="Shin Y."/>
            <person name="Noh S.J."/>
            <person name="Park J."/>
            <person name="Seo Y.S."/>
            <person name="Kwon S.Y."/>
            <person name="Kim H.A."/>
            <person name="Park J.M."/>
            <person name="Kim H.J."/>
            <person name="Choi S.B."/>
            <person name="Bosland P.W."/>
            <person name="Reeves G."/>
            <person name="Jo S.H."/>
            <person name="Lee B.W."/>
            <person name="Cho H.T."/>
            <person name="Choi H.S."/>
            <person name="Lee M.S."/>
            <person name="Yu Y."/>
            <person name="Do Choi Y."/>
            <person name="Park B.S."/>
            <person name="van Deynze A."/>
            <person name="Ashrafi H."/>
            <person name="Hill T."/>
            <person name="Kim W.T."/>
            <person name="Pai H.S."/>
            <person name="Ahn H.K."/>
            <person name="Yeam I."/>
            <person name="Giovannoni J.J."/>
            <person name="Rose J.K."/>
            <person name="Sorensen I."/>
            <person name="Lee S.J."/>
            <person name="Kim R.W."/>
            <person name="Choi I.Y."/>
            <person name="Choi B.S."/>
            <person name="Lim J.S."/>
            <person name="Lee Y.H."/>
            <person name="Choi D."/>
        </authorList>
    </citation>
    <scope>NUCLEOTIDE SEQUENCE [LARGE SCALE GENOMIC DNA]</scope>
    <source>
        <strain evidence="8">cv. CM334</strain>
    </source>
</reference>
<dbReference type="PANTHER" id="PTHR47968">
    <property type="entry name" value="CENTROMERE PROTEIN E"/>
    <property type="match status" value="1"/>
</dbReference>
<feature type="domain" description="Kinesin motor" evidence="6">
    <location>
        <begin position="17"/>
        <end position="111"/>
    </location>
</feature>
<dbReference type="SMART" id="SM00129">
    <property type="entry name" value="KISc"/>
    <property type="match status" value="1"/>
</dbReference>
<accession>A0A2G2ZR78</accession>
<dbReference type="InterPro" id="IPR019821">
    <property type="entry name" value="Kinesin_motor_CS"/>
</dbReference>
<evidence type="ECO:0000313" key="8">
    <source>
        <dbReference type="Proteomes" id="UP000222542"/>
    </source>
</evidence>
<evidence type="ECO:0000256" key="2">
    <source>
        <dbReference type="ARBA" id="ARBA00022840"/>
    </source>
</evidence>
<evidence type="ECO:0000256" key="3">
    <source>
        <dbReference type="ARBA" id="ARBA00023175"/>
    </source>
</evidence>
<dbReference type="AlphaFoldDB" id="A0A2G2ZR78"/>
<feature type="non-terminal residue" evidence="7">
    <location>
        <position position="1"/>
    </location>
</feature>
<evidence type="ECO:0000259" key="6">
    <source>
        <dbReference type="PROSITE" id="PS50067"/>
    </source>
</evidence>
<reference evidence="7 8" key="2">
    <citation type="journal article" date="2017" name="Genome Biol.">
        <title>New reference genome sequences of hot pepper reveal the massive evolution of plant disease-resistance genes by retroduplication.</title>
        <authorList>
            <person name="Kim S."/>
            <person name="Park J."/>
            <person name="Yeom S.I."/>
            <person name="Kim Y.M."/>
            <person name="Seo E."/>
            <person name="Kim K.T."/>
            <person name="Kim M.S."/>
            <person name="Lee J.M."/>
            <person name="Cheong K."/>
            <person name="Shin H.S."/>
            <person name="Kim S.B."/>
            <person name="Han K."/>
            <person name="Lee J."/>
            <person name="Park M."/>
            <person name="Lee H.A."/>
            <person name="Lee H.Y."/>
            <person name="Lee Y."/>
            <person name="Oh S."/>
            <person name="Lee J.H."/>
            <person name="Choi E."/>
            <person name="Choi E."/>
            <person name="Lee S.E."/>
            <person name="Jeon J."/>
            <person name="Kim H."/>
            <person name="Choi G."/>
            <person name="Song H."/>
            <person name="Lee J."/>
            <person name="Lee S.C."/>
            <person name="Kwon J.K."/>
            <person name="Lee H.Y."/>
            <person name="Koo N."/>
            <person name="Hong Y."/>
            <person name="Kim R.W."/>
            <person name="Kang W.H."/>
            <person name="Huh J.H."/>
            <person name="Kang B.C."/>
            <person name="Yang T.J."/>
            <person name="Lee Y.H."/>
            <person name="Bennetzen J.L."/>
            <person name="Choi D."/>
        </authorList>
    </citation>
    <scope>NUCLEOTIDE SEQUENCE [LARGE SCALE GENOMIC DNA]</scope>
    <source>
        <strain evidence="8">cv. CM334</strain>
    </source>
</reference>
<keyword evidence="3 5" id="KW-0505">Motor protein</keyword>
<dbReference type="GO" id="GO:0007018">
    <property type="term" value="P:microtubule-based movement"/>
    <property type="evidence" value="ECO:0007669"/>
    <property type="project" value="InterPro"/>
</dbReference>
<dbReference type="Proteomes" id="UP000222542">
    <property type="component" value="Unassembled WGS sequence"/>
</dbReference>
<name>A0A2G2ZR78_CAPAN</name>